<dbReference type="Proteomes" id="UP000005239">
    <property type="component" value="Unassembled WGS sequence"/>
</dbReference>
<feature type="disulfide bond" evidence="1">
    <location>
        <begin position="129"/>
        <end position="163"/>
    </location>
</feature>
<dbReference type="PANTHER" id="PTHR21724:SF94">
    <property type="entry name" value="SHKT DOMAIN-CONTAINING PROTEIN"/>
    <property type="match status" value="1"/>
</dbReference>
<proteinExistence type="predicted"/>
<accession>A0A2A6CTL6</accession>
<gene>
    <name evidence="2" type="primary">WBGene00278103</name>
</gene>
<dbReference type="Gene3D" id="1.10.10.1940">
    <property type="match status" value="3"/>
</dbReference>
<keyword evidence="3" id="KW-1185">Reference proteome</keyword>
<feature type="disulfide bond" evidence="1">
    <location>
        <begin position="179"/>
        <end position="213"/>
    </location>
</feature>
<dbReference type="InterPro" id="IPR003582">
    <property type="entry name" value="ShKT_dom"/>
</dbReference>
<accession>A0A8R1USY5</accession>
<dbReference type="Pfam" id="PF01549">
    <property type="entry name" value="ShK"/>
    <property type="match status" value="3"/>
</dbReference>
<evidence type="ECO:0000256" key="1">
    <source>
        <dbReference type="PROSITE-ProRule" id="PRU01005"/>
    </source>
</evidence>
<dbReference type="EnsemblMetazoa" id="PPA39734.1">
    <property type="protein sequence ID" value="PPA39734.1"/>
    <property type="gene ID" value="WBGene00278103"/>
</dbReference>
<reference evidence="2" key="2">
    <citation type="submission" date="2022-06" db="UniProtKB">
        <authorList>
            <consortium name="EnsemblMetazoa"/>
        </authorList>
    </citation>
    <scope>IDENTIFICATION</scope>
    <source>
        <strain evidence="2">PS312</strain>
    </source>
</reference>
<reference evidence="3" key="1">
    <citation type="journal article" date="2008" name="Nat. Genet.">
        <title>The Pristionchus pacificus genome provides a unique perspective on nematode lifestyle and parasitism.</title>
        <authorList>
            <person name="Dieterich C."/>
            <person name="Clifton S.W."/>
            <person name="Schuster L.N."/>
            <person name="Chinwalla A."/>
            <person name="Delehaunty K."/>
            <person name="Dinkelacker I."/>
            <person name="Fulton L."/>
            <person name="Fulton R."/>
            <person name="Godfrey J."/>
            <person name="Minx P."/>
            <person name="Mitreva M."/>
            <person name="Roeseler W."/>
            <person name="Tian H."/>
            <person name="Witte H."/>
            <person name="Yang S.P."/>
            <person name="Wilson R.K."/>
            <person name="Sommer R.J."/>
        </authorList>
    </citation>
    <scope>NUCLEOTIDE SEQUENCE [LARGE SCALE GENOMIC DNA]</scope>
    <source>
        <strain evidence="3">PS312</strain>
    </source>
</reference>
<dbReference type="GO" id="GO:0045087">
    <property type="term" value="P:innate immune response"/>
    <property type="evidence" value="ECO:0000318"/>
    <property type="project" value="GO_Central"/>
</dbReference>
<name>A0A2A6CTL6_PRIPA</name>
<evidence type="ECO:0000313" key="3">
    <source>
        <dbReference type="Proteomes" id="UP000005239"/>
    </source>
</evidence>
<feature type="disulfide bond" evidence="1">
    <location>
        <begin position="83"/>
        <end position="117"/>
    </location>
</feature>
<evidence type="ECO:0000313" key="2">
    <source>
        <dbReference type="EnsemblMetazoa" id="PPA39734.1"/>
    </source>
</evidence>
<dbReference type="PANTHER" id="PTHR21724">
    <property type="entry name" value="SHKT DOMAIN-CONTAINING PROTEIN"/>
    <property type="match status" value="1"/>
</dbReference>
<protein>
    <submittedName>
        <fullName evidence="2">ShK domain-containing protein</fullName>
    </submittedName>
</protein>
<keyword evidence="1" id="KW-1015">Disulfide bond</keyword>
<dbReference type="PROSITE" id="PS51670">
    <property type="entry name" value="SHKT"/>
    <property type="match status" value="3"/>
</dbReference>
<dbReference type="AlphaFoldDB" id="A0A2A6CTL6"/>
<dbReference type="OrthoDB" id="5867083at2759"/>
<sequence length="213" mass="23194">MKKIAHCSLRRCDCGLCFEDATVHESLISDDDAAVLQEDVQVLPSGDDFYDGCAHDNHKLDQRMGLESFISPFGGFLRISSSCTDVTADCAQKTQLCNDPAYQSMVNTYCRKTCNRCFVITTTASPSGCTDVTPDCAAKKDLCSIPSYNSMMLQYCRNTCNLCAAPTVTTAATTTAASCVDVTPDCLNKTAMCTMAAYQSMMQTYCKKSCKFC</sequence>
<comment type="caution">
    <text evidence="1">Lacks conserved residue(s) required for the propagation of feature annotation.</text>
</comment>
<dbReference type="SMART" id="SM00254">
    <property type="entry name" value="ShKT"/>
    <property type="match status" value="3"/>
</dbReference>
<organism evidence="2 3">
    <name type="scientific">Pristionchus pacificus</name>
    <name type="common">Parasitic nematode worm</name>
    <dbReference type="NCBI Taxonomy" id="54126"/>
    <lineage>
        <taxon>Eukaryota</taxon>
        <taxon>Metazoa</taxon>
        <taxon>Ecdysozoa</taxon>
        <taxon>Nematoda</taxon>
        <taxon>Chromadorea</taxon>
        <taxon>Rhabditida</taxon>
        <taxon>Rhabditina</taxon>
        <taxon>Diplogasteromorpha</taxon>
        <taxon>Diplogasteroidea</taxon>
        <taxon>Neodiplogasteridae</taxon>
        <taxon>Pristionchus</taxon>
    </lineage>
</organism>